<gene>
    <name evidence="2" type="ORF">RSE6_01605</name>
</gene>
<feature type="region of interest" description="Disordered" evidence="1">
    <location>
        <begin position="1"/>
        <end position="28"/>
    </location>
</feature>
<keyword evidence="3" id="KW-1185">Reference proteome</keyword>
<protein>
    <submittedName>
        <fullName evidence="2">Uncharacterized protein</fullName>
    </submittedName>
</protein>
<evidence type="ECO:0000313" key="2">
    <source>
        <dbReference type="EMBL" id="CZT41813.1"/>
    </source>
</evidence>
<dbReference type="EMBL" id="FJVC01000051">
    <property type="protein sequence ID" value="CZT41813.1"/>
    <property type="molecule type" value="Genomic_DNA"/>
</dbReference>
<dbReference type="AlphaFoldDB" id="A0A1E1LY73"/>
<accession>A0A1E1LY73</accession>
<evidence type="ECO:0000313" key="3">
    <source>
        <dbReference type="Proteomes" id="UP000177625"/>
    </source>
</evidence>
<dbReference type="Proteomes" id="UP000177625">
    <property type="component" value="Unassembled WGS sequence"/>
</dbReference>
<reference evidence="3" key="1">
    <citation type="submission" date="2016-03" db="EMBL/GenBank/DDBJ databases">
        <authorList>
            <person name="Guldener U."/>
        </authorList>
    </citation>
    <scope>NUCLEOTIDE SEQUENCE [LARGE SCALE GENOMIC DNA]</scope>
</reference>
<sequence>MAPANGSFDDRQEHPTARDGFQTEWGKGGYKDATLRLSKVSGLVLLVRYEISETRGTSSKVTPSIPPFEISKSNSSCLLGPDYMSLQYIVVDYIQCESIKLGIFT</sequence>
<evidence type="ECO:0000256" key="1">
    <source>
        <dbReference type="SAM" id="MobiDB-lite"/>
    </source>
</evidence>
<feature type="compositionally biased region" description="Basic and acidic residues" evidence="1">
    <location>
        <begin position="8"/>
        <end position="17"/>
    </location>
</feature>
<organism evidence="2 3">
    <name type="scientific">Rhynchosporium secalis</name>
    <name type="common">Barley scald fungus</name>
    <dbReference type="NCBI Taxonomy" id="38038"/>
    <lineage>
        <taxon>Eukaryota</taxon>
        <taxon>Fungi</taxon>
        <taxon>Dikarya</taxon>
        <taxon>Ascomycota</taxon>
        <taxon>Pezizomycotina</taxon>
        <taxon>Leotiomycetes</taxon>
        <taxon>Helotiales</taxon>
        <taxon>Ploettnerulaceae</taxon>
        <taxon>Rhynchosporium</taxon>
    </lineage>
</organism>
<proteinExistence type="predicted"/>
<name>A0A1E1LY73_RHYSE</name>